<evidence type="ECO:0000313" key="5">
    <source>
        <dbReference type="EMBL" id="KAH9843929.1"/>
    </source>
</evidence>
<dbReference type="RefSeq" id="XP_047784739.1">
    <property type="nucleotide sequence ID" value="XM_047916932.1"/>
</dbReference>
<name>A0ABQ8KXB4_9APHY</name>
<dbReference type="Pfam" id="PF25540">
    <property type="entry name" value="DUF7923"/>
    <property type="match status" value="1"/>
</dbReference>
<evidence type="ECO:0000313" key="6">
    <source>
        <dbReference type="Proteomes" id="UP000814176"/>
    </source>
</evidence>
<keyword evidence="1" id="KW-0863">Zinc-finger</keyword>
<comment type="caution">
    <text evidence="5">The sequence shown here is derived from an EMBL/GenBank/DDBJ whole genome shotgun (WGS) entry which is preliminary data.</text>
</comment>
<dbReference type="InterPro" id="IPR000571">
    <property type="entry name" value="Znf_CCCH"/>
</dbReference>
<dbReference type="InterPro" id="IPR057683">
    <property type="entry name" value="DUF7923"/>
</dbReference>
<dbReference type="Proteomes" id="UP000814176">
    <property type="component" value="Unassembled WGS sequence"/>
</dbReference>
<gene>
    <name evidence="5" type="ORF">C8Q71DRAFT_19849</name>
</gene>
<reference evidence="5 6" key="1">
    <citation type="journal article" date="2021" name="Environ. Microbiol.">
        <title>Gene family expansions and transcriptome signatures uncover fungal adaptations to wood decay.</title>
        <authorList>
            <person name="Hage H."/>
            <person name="Miyauchi S."/>
            <person name="Viragh M."/>
            <person name="Drula E."/>
            <person name="Min B."/>
            <person name="Chaduli D."/>
            <person name="Navarro D."/>
            <person name="Favel A."/>
            <person name="Norest M."/>
            <person name="Lesage-Meessen L."/>
            <person name="Balint B."/>
            <person name="Merenyi Z."/>
            <person name="de Eugenio L."/>
            <person name="Morin E."/>
            <person name="Martinez A.T."/>
            <person name="Baldrian P."/>
            <person name="Stursova M."/>
            <person name="Martinez M.J."/>
            <person name="Novotny C."/>
            <person name="Magnuson J.K."/>
            <person name="Spatafora J.W."/>
            <person name="Maurice S."/>
            <person name="Pangilinan J."/>
            <person name="Andreopoulos W."/>
            <person name="LaButti K."/>
            <person name="Hundley H."/>
            <person name="Na H."/>
            <person name="Kuo A."/>
            <person name="Barry K."/>
            <person name="Lipzen A."/>
            <person name="Henrissat B."/>
            <person name="Riley R."/>
            <person name="Ahrendt S."/>
            <person name="Nagy L.G."/>
            <person name="Grigoriev I.V."/>
            <person name="Martin F."/>
            <person name="Rosso M.N."/>
        </authorList>
    </citation>
    <scope>NUCLEOTIDE SEQUENCE [LARGE SCALE GENOMIC DNA]</scope>
    <source>
        <strain evidence="5 6">CIRM-BRFM 1785</strain>
    </source>
</reference>
<feature type="compositionally biased region" description="Low complexity" evidence="3">
    <location>
        <begin position="315"/>
        <end position="331"/>
    </location>
</feature>
<feature type="zinc finger region" description="C3H1-type" evidence="1">
    <location>
        <begin position="381"/>
        <end position="409"/>
    </location>
</feature>
<dbReference type="PANTHER" id="PTHR37543:SF1">
    <property type="entry name" value="CCCH ZINC FINGER DNA BINDING PROTEIN (AFU_ORTHOLOGUE AFUA_5G12760)"/>
    <property type="match status" value="1"/>
</dbReference>
<accession>A0ABQ8KXB4</accession>
<dbReference type="PROSITE" id="PS50103">
    <property type="entry name" value="ZF_C3H1"/>
    <property type="match status" value="2"/>
</dbReference>
<proteinExistence type="predicted"/>
<evidence type="ECO:0000256" key="1">
    <source>
        <dbReference type="PROSITE-ProRule" id="PRU00723"/>
    </source>
</evidence>
<keyword evidence="6" id="KW-1185">Reference proteome</keyword>
<dbReference type="PANTHER" id="PTHR37543">
    <property type="entry name" value="CCCH ZINC FINGER DNA BINDING PROTEIN (AFU_ORTHOLOGUE AFUA_5G12760)"/>
    <property type="match status" value="1"/>
</dbReference>
<evidence type="ECO:0000259" key="4">
    <source>
        <dbReference type="PROSITE" id="PS50103"/>
    </source>
</evidence>
<feature type="domain" description="C3H1-type" evidence="4">
    <location>
        <begin position="342"/>
        <end position="369"/>
    </location>
</feature>
<evidence type="ECO:0000256" key="2">
    <source>
        <dbReference type="SAM" id="Coils"/>
    </source>
</evidence>
<keyword evidence="2" id="KW-0175">Coiled coil</keyword>
<protein>
    <recommendedName>
        <fullName evidence="4">C3H1-type domain-containing protein</fullName>
    </recommendedName>
</protein>
<dbReference type="GeneID" id="71997664"/>
<keyword evidence="1" id="KW-0862">Zinc</keyword>
<evidence type="ECO:0000256" key="3">
    <source>
        <dbReference type="SAM" id="MobiDB-lite"/>
    </source>
</evidence>
<feature type="coiled-coil region" evidence="2">
    <location>
        <begin position="32"/>
        <end position="77"/>
    </location>
</feature>
<keyword evidence="1" id="KW-0479">Metal-binding</keyword>
<sequence length="440" mass="48200">MAAPSVGVVSKQQWDEALTKVLDLSTTTIERNAELEARATELEIELAVWKQAHSNVLDAMDRDKKAHNARVATLNRQIASLGMLKDPLILCVIDGDTNIFSPTLLSQGHQGGRQAAQELTKNIAEFLSQEEVQVFGRLSFWVSIYFNKRGLMNMLRDEGICGPEQLEAFMSGLSQASPRFLLVDVGPGKDGSDVKIREYLQTYVALPQTMRLFFGSGSDAYYKSVLLDLEKDDLLGKVVLLQGSNGLPEELRQLPVSIMQTDSLFMAQPPAYVHRRPGSIPLVGLNQNITTQGGLISPQSETYGTAASTSVTAAVNTRPGSGTTHGTTHGTKPIDSTKPLHKQVPPPCNEHYLMSCSKGSNCKYSHDWYLTPEQLETLSKNAKKAPCNYLKNGIDCPHGDRCCWGHVCPSGARCFHLSKGKCWFKGDGMHPIMGPAELVI</sequence>
<feature type="region of interest" description="Disordered" evidence="3">
    <location>
        <begin position="315"/>
        <end position="341"/>
    </location>
</feature>
<dbReference type="EMBL" id="JADCUA010000001">
    <property type="protein sequence ID" value="KAH9843929.1"/>
    <property type="molecule type" value="Genomic_DNA"/>
</dbReference>
<feature type="zinc finger region" description="C3H1-type" evidence="1">
    <location>
        <begin position="342"/>
        <end position="369"/>
    </location>
</feature>
<organism evidence="5 6">
    <name type="scientific">Rhodofomes roseus</name>
    <dbReference type="NCBI Taxonomy" id="34475"/>
    <lineage>
        <taxon>Eukaryota</taxon>
        <taxon>Fungi</taxon>
        <taxon>Dikarya</taxon>
        <taxon>Basidiomycota</taxon>
        <taxon>Agaricomycotina</taxon>
        <taxon>Agaricomycetes</taxon>
        <taxon>Polyporales</taxon>
        <taxon>Rhodofomes</taxon>
    </lineage>
</organism>
<feature type="domain" description="C3H1-type" evidence="4">
    <location>
        <begin position="381"/>
        <end position="409"/>
    </location>
</feature>